<dbReference type="Gene3D" id="3.40.50.12370">
    <property type="match status" value="1"/>
</dbReference>
<dbReference type="Proteomes" id="UP000321436">
    <property type="component" value="Unassembled WGS sequence"/>
</dbReference>
<keyword evidence="2" id="KW-0175">Coiled coil</keyword>
<feature type="domain" description="UspA" evidence="3">
    <location>
        <begin position="1"/>
        <end position="143"/>
    </location>
</feature>
<reference evidence="4 5" key="1">
    <citation type="submission" date="2019-07" db="EMBL/GenBank/DDBJ databases">
        <title>Whole genome shotgun sequence of Chitinophaga cymbidii NBRC 109752.</title>
        <authorList>
            <person name="Hosoyama A."/>
            <person name="Uohara A."/>
            <person name="Ohji S."/>
            <person name="Ichikawa N."/>
        </authorList>
    </citation>
    <scope>NUCLEOTIDE SEQUENCE [LARGE SCALE GENOMIC DNA]</scope>
    <source>
        <strain evidence="4 5">NBRC 109752</strain>
    </source>
</reference>
<dbReference type="EMBL" id="BKAU01000004">
    <property type="protein sequence ID" value="GEP97225.1"/>
    <property type="molecule type" value="Genomic_DNA"/>
</dbReference>
<dbReference type="InterPro" id="IPR006016">
    <property type="entry name" value="UspA"/>
</dbReference>
<dbReference type="PANTHER" id="PTHR46268">
    <property type="entry name" value="STRESS RESPONSE PROTEIN NHAX"/>
    <property type="match status" value="1"/>
</dbReference>
<dbReference type="PANTHER" id="PTHR46268:SF6">
    <property type="entry name" value="UNIVERSAL STRESS PROTEIN UP12"/>
    <property type="match status" value="1"/>
</dbReference>
<evidence type="ECO:0000313" key="4">
    <source>
        <dbReference type="EMBL" id="GEP97225.1"/>
    </source>
</evidence>
<accession>A0A512RNE7</accession>
<evidence type="ECO:0000256" key="1">
    <source>
        <dbReference type="ARBA" id="ARBA00008791"/>
    </source>
</evidence>
<dbReference type="PRINTS" id="PR01438">
    <property type="entry name" value="UNVRSLSTRESS"/>
</dbReference>
<organism evidence="4 5">
    <name type="scientific">Chitinophaga cymbidii</name>
    <dbReference type="NCBI Taxonomy" id="1096750"/>
    <lineage>
        <taxon>Bacteria</taxon>
        <taxon>Pseudomonadati</taxon>
        <taxon>Bacteroidota</taxon>
        <taxon>Chitinophagia</taxon>
        <taxon>Chitinophagales</taxon>
        <taxon>Chitinophagaceae</taxon>
        <taxon>Chitinophaga</taxon>
    </lineage>
</organism>
<dbReference type="CDD" id="cd00293">
    <property type="entry name" value="USP-like"/>
    <property type="match status" value="1"/>
</dbReference>
<comment type="caution">
    <text evidence="4">The sequence shown here is derived from an EMBL/GenBank/DDBJ whole genome shotgun (WGS) entry which is preliminary data.</text>
</comment>
<evidence type="ECO:0000313" key="5">
    <source>
        <dbReference type="Proteomes" id="UP000321436"/>
    </source>
</evidence>
<dbReference type="InterPro" id="IPR006015">
    <property type="entry name" value="Universal_stress_UspA"/>
</dbReference>
<protein>
    <recommendedName>
        <fullName evidence="3">UspA domain-containing protein</fullName>
    </recommendedName>
</protein>
<dbReference type="OrthoDB" id="9788959at2"/>
<dbReference type="SUPFAM" id="SSF52402">
    <property type="entry name" value="Adenine nucleotide alpha hydrolases-like"/>
    <property type="match status" value="1"/>
</dbReference>
<comment type="similarity">
    <text evidence="1">Belongs to the universal stress protein A family.</text>
</comment>
<evidence type="ECO:0000259" key="3">
    <source>
        <dbReference type="Pfam" id="PF00582"/>
    </source>
</evidence>
<dbReference type="RefSeq" id="WP_146864589.1">
    <property type="nucleotide sequence ID" value="NZ_BKAU01000004.1"/>
</dbReference>
<gene>
    <name evidence="4" type="ORF">CCY01nite_34850</name>
</gene>
<name>A0A512RNE7_9BACT</name>
<sequence>MKSILVLTDFSDTASHAAQYACSLARQMHSGCIVLFHAFQSMIPTTDLPVSPTMDESQIARESMRRLEELAAQLEDQLDENTEIILRTDDVVLPESLNEICRREKTDLVVMGIAGKSRLEKALIGSKAIDVLETCEYPVLLVPPAAPAVAVENLIFTTDLEHIAANMPLPLIDGLLKALNARLWVLNVAPPEKSYPPELKTELTSLHNLLEPYFPVYEFLTEENTVEGIIHFAQQKTPSLIIAVHKKQGLFHRSITKRLAYKALIPIITFRQLH</sequence>
<dbReference type="Pfam" id="PF00582">
    <property type="entry name" value="Usp"/>
    <property type="match status" value="1"/>
</dbReference>
<evidence type="ECO:0000256" key="2">
    <source>
        <dbReference type="SAM" id="Coils"/>
    </source>
</evidence>
<dbReference type="AlphaFoldDB" id="A0A512RNE7"/>
<feature type="coiled-coil region" evidence="2">
    <location>
        <begin position="57"/>
        <end position="87"/>
    </location>
</feature>
<keyword evidence="5" id="KW-1185">Reference proteome</keyword>
<proteinExistence type="inferred from homology"/>